<dbReference type="PRINTS" id="PR00792">
    <property type="entry name" value="PEPSIN"/>
</dbReference>
<dbReference type="PROSITE" id="PS00141">
    <property type="entry name" value="ASP_PROTEASE"/>
    <property type="match status" value="1"/>
</dbReference>
<proteinExistence type="inferred from homology"/>
<comment type="similarity">
    <text evidence="1 4">Belongs to the peptidase A1 family.</text>
</comment>
<feature type="domain" description="Peptidase A1" evidence="6">
    <location>
        <begin position="80"/>
        <end position="436"/>
    </location>
</feature>
<dbReference type="Gene3D" id="2.40.70.10">
    <property type="entry name" value="Acid Proteases"/>
    <property type="match status" value="2"/>
</dbReference>
<protein>
    <submittedName>
        <fullName evidence="7">Aspartic peptidase domain-containing protein</fullName>
    </submittedName>
</protein>
<dbReference type="GO" id="GO:0000324">
    <property type="term" value="C:fungal-type vacuole"/>
    <property type="evidence" value="ECO:0007669"/>
    <property type="project" value="TreeGrafter"/>
</dbReference>
<dbReference type="InterPro" id="IPR021109">
    <property type="entry name" value="Peptidase_aspartic_dom_sf"/>
</dbReference>
<dbReference type="InterPro" id="IPR033121">
    <property type="entry name" value="PEPTIDASE_A1"/>
</dbReference>
<keyword evidence="5" id="KW-0732">Signal</keyword>
<dbReference type="PROSITE" id="PS51767">
    <property type="entry name" value="PEPTIDASE_A1"/>
    <property type="match status" value="1"/>
</dbReference>
<evidence type="ECO:0000256" key="4">
    <source>
        <dbReference type="RuleBase" id="RU000454"/>
    </source>
</evidence>
<name>A0AAD7NWZ1_9AGAR</name>
<evidence type="ECO:0000256" key="2">
    <source>
        <dbReference type="ARBA" id="ARBA00022750"/>
    </source>
</evidence>
<dbReference type="SUPFAM" id="SSF50630">
    <property type="entry name" value="Acid proteases"/>
    <property type="match status" value="1"/>
</dbReference>
<dbReference type="CDD" id="cd05471">
    <property type="entry name" value="pepsin_like"/>
    <property type="match status" value="1"/>
</dbReference>
<feature type="active site" evidence="3">
    <location>
        <position position="96"/>
    </location>
</feature>
<dbReference type="PANTHER" id="PTHR47966">
    <property type="entry name" value="BETA-SITE APP-CLEAVING ENZYME, ISOFORM A-RELATED"/>
    <property type="match status" value="1"/>
</dbReference>
<evidence type="ECO:0000313" key="8">
    <source>
        <dbReference type="Proteomes" id="UP001215598"/>
    </source>
</evidence>
<dbReference type="GO" id="GO:0006508">
    <property type="term" value="P:proteolysis"/>
    <property type="evidence" value="ECO:0007669"/>
    <property type="project" value="UniProtKB-KW"/>
</dbReference>
<dbReference type="GO" id="GO:0004190">
    <property type="term" value="F:aspartic-type endopeptidase activity"/>
    <property type="evidence" value="ECO:0007669"/>
    <property type="project" value="UniProtKB-KW"/>
</dbReference>
<feature type="signal peptide" evidence="5">
    <location>
        <begin position="1"/>
        <end position="18"/>
    </location>
</feature>
<keyword evidence="2 4" id="KW-0064">Aspartyl protease</keyword>
<dbReference type="InterPro" id="IPR001969">
    <property type="entry name" value="Aspartic_peptidase_AS"/>
</dbReference>
<keyword evidence="4" id="KW-0378">Hydrolase</keyword>
<feature type="active site" evidence="3">
    <location>
        <position position="318"/>
    </location>
</feature>
<organism evidence="7 8">
    <name type="scientific">Mycena metata</name>
    <dbReference type="NCBI Taxonomy" id="1033252"/>
    <lineage>
        <taxon>Eukaryota</taxon>
        <taxon>Fungi</taxon>
        <taxon>Dikarya</taxon>
        <taxon>Basidiomycota</taxon>
        <taxon>Agaricomycotina</taxon>
        <taxon>Agaricomycetes</taxon>
        <taxon>Agaricomycetidae</taxon>
        <taxon>Agaricales</taxon>
        <taxon>Marasmiineae</taxon>
        <taxon>Mycenaceae</taxon>
        <taxon>Mycena</taxon>
    </lineage>
</organism>
<comment type="caution">
    <text evidence="7">The sequence shown here is derived from an EMBL/GenBank/DDBJ whole genome shotgun (WGS) entry which is preliminary data.</text>
</comment>
<dbReference type="Proteomes" id="UP001215598">
    <property type="component" value="Unassembled WGS sequence"/>
</dbReference>
<dbReference type="EMBL" id="JARKIB010000006">
    <property type="protein sequence ID" value="KAJ7779193.1"/>
    <property type="molecule type" value="Genomic_DNA"/>
</dbReference>
<evidence type="ECO:0000256" key="3">
    <source>
        <dbReference type="PIRSR" id="PIRSR601461-1"/>
    </source>
</evidence>
<reference evidence="7" key="1">
    <citation type="submission" date="2023-03" db="EMBL/GenBank/DDBJ databases">
        <title>Massive genome expansion in bonnet fungi (Mycena s.s.) driven by repeated elements and novel gene families across ecological guilds.</title>
        <authorList>
            <consortium name="Lawrence Berkeley National Laboratory"/>
            <person name="Harder C.B."/>
            <person name="Miyauchi S."/>
            <person name="Viragh M."/>
            <person name="Kuo A."/>
            <person name="Thoen E."/>
            <person name="Andreopoulos B."/>
            <person name="Lu D."/>
            <person name="Skrede I."/>
            <person name="Drula E."/>
            <person name="Henrissat B."/>
            <person name="Morin E."/>
            <person name="Kohler A."/>
            <person name="Barry K."/>
            <person name="LaButti K."/>
            <person name="Morin E."/>
            <person name="Salamov A."/>
            <person name="Lipzen A."/>
            <person name="Mereny Z."/>
            <person name="Hegedus B."/>
            <person name="Baldrian P."/>
            <person name="Stursova M."/>
            <person name="Weitz H."/>
            <person name="Taylor A."/>
            <person name="Grigoriev I.V."/>
            <person name="Nagy L.G."/>
            <person name="Martin F."/>
            <person name="Kauserud H."/>
        </authorList>
    </citation>
    <scope>NUCLEOTIDE SEQUENCE</scope>
    <source>
        <strain evidence="7">CBHHK182m</strain>
    </source>
</reference>
<keyword evidence="8" id="KW-1185">Reference proteome</keyword>
<dbReference type="PANTHER" id="PTHR47966:SF47">
    <property type="entry name" value="ENDOPEPTIDASE, PUTATIVE (AFU_ORTHOLOGUE AFUA_3G01220)-RELATED"/>
    <property type="match status" value="1"/>
</dbReference>
<feature type="chain" id="PRO_5042203594" evidence="5">
    <location>
        <begin position="19"/>
        <end position="441"/>
    </location>
</feature>
<evidence type="ECO:0000259" key="6">
    <source>
        <dbReference type="PROSITE" id="PS51767"/>
    </source>
</evidence>
<sequence length="441" mass="46315">MNFLSTISVLSLLGAANAAGLENPRVLIPHTPLPPAEFSVPITGKVPRRKSKSNALARRGHLGGADYTSIIDGTLGDKEFVTNATIGGQNFSLIVDTGSSDTWVVQRGFQCLSADGTHVPESACGFGSSGFDVNASTTFQPSNLSFLETYGNGWSVAGPVGYDTVTVGGMSVEHQLVPVPNAAYYTGDGVNSGILGLAFPPLTSVFNTTDPANATSETQVFYNPFFFTAVEEKKVKYPENDKFDANLGFLSFGGIAPVPVVEPRVTVTIQGYSTNSTGFITPSDSPDARYFWYTVDVANYEITGTAGLFAGSNNSILDSGAALNNVPPDVAAAFAAAFNPPAVLTNITAGLELYIVDCNATAPEFLVYIGGKTFSIDPQDQIVPVGPDAQGNEVCVSGTQGGTLTNNPNGILLLGDVFFHNVVITFNPIDGEVTITQRAEY</sequence>
<dbReference type="AlphaFoldDB" id="A0AAD7NWZ1"/>
<accession>A0AAD7NWZ1</accession>
<dbReference type="Pfam" id="PF00026">
    <property type="entry name" value="Asp"/>
    <property type="match status" value="1"/>
</dbReference>
<evidence type="ECO:0000313" key="7">
    <source>
        <dbReference type="EMBL" id="KAJ7779193.1"/>
    </source>
</evidence>
<evidence type="ECO:0000256" key="1">
    <source>
        <dbReference type="ARBA" id="ARBA00007447"/>
    </source>
</evidence>
<dbReference type="InterPro" id="IPR034164">
    <property type="entry name" value="Pepsin-like_dom"/>
</dbReference>
<dbReference type="InterPro" id="IPR001461">
    <property type="entry name" value="Aspartic_peptidase_A1"/>
</dbReference>
<evidence type="ECO:0000256" key="5">
    <source>
        <dbReference type="SAM" id="SignalP"/>
    </source>
</evidence>
<gene>
    <name evidence="7" type="ORF">B0H16DRAFT_1501891</name>
</gene>
<keyword evidence="4" id="KW-0645">Protease</keyword>